<protein>
    <submittedName>
        <fullName evidence="1">Uncharacterized protein</fullName>
    </submittedName>
</protein>
<dbReference type="Proteomes" id="UP001215398">
    <property type="component" value="Unassembled WGS sequence"/>
</dbReference>
<evidence type="ECO:0000313" key="2">
    <source>
        <dbReference type="Proteomes" id="UP001215398"/>
    </source>
</evidence>
<organism evidence="1 2">
    <name type="scientific">Bacteroides zhangwenhongii</name>
    <dbReference type="NCBI Taxonomy" id="2650157"/>
    <lineage>
        <taxon>Bacteria</taxon>
        <taxon>Pseudomonadati</taxon>
        <taxon>Bacteroidota</taxon>
        <taxon>Bacteroidia</taxon>
        <taxon>Bacteroidales</taxon>
        <taxon>Bacteroidaceae</taxon>
        <taxon>Bacteroides</taxon>
    </lineage>
</organism>
<name>A0ABT5HEI1_9BACE</name>
<sequence length="51" mass="5800">MLVYYGNIQCISARELIDGGYITESCYRNWVNRGRIKVVRRGGGAGKYKVD</sequence>
<comment type="caution">
    <text evidence="1">The sequence shown here is derived from an EMBL/GenBank/DDBJ whole genome shotgun (WGS) entry which is preliminary data.</text>
</comment>
<accession>A0ABT5HEI1</accession>
<proteinExistence type="predicted"/>
<keyword evidence="2" id="KW-1185">Reference proteome</keyword>
<dbReference type="EMBL" id="JAQPYS010000113">
    <property type="protein sequence ID" value="MDC7138351.1"/>
    <property type="molecule type" value="Genomic_DNA"/>
</dbReference>
<gene>
    <name evidence="1" type="ORF">PQG98_18685</name>
</gene>
<dbReference type="RefSeq" id="WP_272721250.1">
    <property type="nucleotide sequence ID" value="NZ_JAQPYS010000113.1"/>
</dbReference>
<reference evidence="1 2" key="1">
    <citation type="submission" date="2023-01" db="EMBL/GenBank/DDBJ databases">
        <title>Exploring GABA producing Bacteroides strains toward improving mental health.</title>
        <authorList>
            <person name="Yousuf B."/>
            <person name="Bouhlel N.E."/>
            <person name="Mottawea W."/>
            <person name="Hammami R."/>
        </authorList>
    </citation>
    <scope>NUCLEOTIDE SEQUENCE [LARGE SCALE GENOMIC DNA]</scope>
    <source>
        <strain evidence="1 2">UO.H1054</strain>
    </source>
</reference>
<evidence type="ECO:0000313" key="1">
    <source>
        <dbReference type="EMBL" id="MDC7138351.1"/>
    </source>
</evidence>